<dbReference type="OrthoDB" id="7027626at2"/>
<dbReference type="AlphaFoldDB" id="A0A0F4TGA2"/>
<name>A0A0F4TGA2_PSEFL</name>
<sequence length="72" mass="8229">MRKPLIIIRIYLLSRALAAFWKRSRRLPVLLMEMAPGSVITNDRACLASKWLTQEDLRVEVIIGFSRGSGRS</sequence>
<evidence type="ECO:0000313" key="1">
    <source>
        <dbReference type="EMBL" id="KJZ43458.1"/>
    </source>
</evidence>
<dbReference type="Proteomes" id="UP000033588">
    <property type="component" value="Unassembled WGS sequence"/>
</dbReference>
<dbReference type="EMBL" id="LACC01000025">
    <property type="protein sequence ID" value="KJZ43458.1"/>
    <property type="molecule type" value="Genomic_DNA"/>
</dbReference>
<gene>
    <name evidence="1" type="ORF">VC35_21045</name>
</gene>
<organism evidence="1 2">
    <name type="scientific">Pseudomonas fluorescens</name>
    <dbReference type="NCBI Taxonomy" id="294"/>
    <lineage>
        <taxon>Bacteria</taxon>
        <taxon>Pseudomonadati</taxon>
        <taxon>Pseudomonadota</taxon>
        <taxon>Gammaproteobacteria</taxon>
        <taxon>Pseudomonadales</taxon>
        <taxon>Pseudomonadaceae</taxon>
        <taxon>Pseudomonas</taxon>
    </lineage>
</organism>
<dbReference type="RefSeq" id="WP_080925354.1">
    <property type="nucleotide sequence ID" value="NZ_LACC01000025.1"/>
</dbReference>
<evidence type="ECO:0000313" key="2">
    <source>
        <dbReference type="Proteomes" id="UP000033588"/>
    </source>
</evidence>
<protein>
    <submittedName>
        <fullName evidence="1">Uncharacterized protein</fullName>
    </submittedName>
</protein>
<reference evidence="1 2" key="1">
    <citation type="submission" date="2015-03" db="EMBL/GenBank/DDBJ databases">
        <title>Comparative genomics of Pseudomonas insights into diversity of traits involved in vanlence and defense.</title>
        <authorList>
            <person name="Qin Y."/>
        </authorList>
    </citation>
    <scope>NUCLEOTIDE SEQUENCE [LARGE SCALE GENOMIC DNA]</scope>
    <source>
        <strain evidence="1 2">C8</strain>
    </source>
</reference>
<dbReference type="PATRIC" id="fig|294.132.peg.3395"/>
<proteinExistence type="predicted"/>
<accession>A0A0F4TGA2</accession>
<comment type="caution">
    <text evidence="1">The sequence shown here is derived from an EMBL/GenBank/DDBJ whole genome shotgun (WGS) entry which is preliminary data.</text>
</comment>